<accession>A0A3M7QM00</accession>
<keyword evidence="3" id="KW-1185">Reference proteome</keyword>
<dbReference type="AlphaFoldDB" id="A0A3M7QM00"/>
<dbReference type="Proteomes" id="UP000276133">
    <property type="component" value="Unassembled WGS sequence"/>
</dbReference>
<name>A0A3M7QM00_BRAPC</name>
<dbReference type="EMBL" id="REGN01005720">
    <property type="protein sequence ID" value="RNA12320.1"/>
    <property type="molecule type" value="Genomic_DNA"/>
</dbReference>
<organism evidence="2 3">
    <name type="scientific">Brachionus plicatilis</name>
    <name type="common">Marine rotifer</name>
    <name type="synonym">Brachionus muelleri</name>
    <dbReference type="NCBI Taxonomy" id="10195"/>
    <lineage>
        <taxon>Eukaryota</taxon>
        <taxon>Metazoa</taxon>
        <taxon>Spiralia</taxon>
        <taxon>Gnathifera</taxon>
        <taxon>Rotifera</taxon>
        <taxon>Eurotatoria</taxon>
        <taxon>Monogononta</taxon>
        <taxon>Pseudotrocha</taxon>
        <taxon>Ploima</taxon>
        <taxon>Brachionidae</taxon>
        <taxon>Brachionus</taxon>
    </lineage>
</organism>
<comment type="caution">
    <text evidence="2">The sequence shown here is derived from an EMBL/GenBank/DDBJ whole genome shotgun (WGS) entry which is preliminary data.</text>
</comment>
<evidence type="ECO:0000313" key="2">
    <source>
        <dbReference type="EMBL" id="RNA12320.1"/>
    </source>
</evidence>
<evidence type="ECO:0000256" key="1">
    <source>
        <dbReference type="SAM" id="Phobius"/>
    </source>
</evidence>
<keyword evidence="1" id="KW-1133">Transmembrane helix</keyword>
<keyword evidence="1" id="KW-0812">Transmembrane</keyword>
<keyword evidence="1" id="KW-0472">Membrane</keyword>
<evidence type="ECO:0000313" key="3">
    <source>
        <dbReference type="Proteomes" id="UP000276133"/>
    </source>
</evidence>
<feature type="transmembrane region" description="Helical" evidence="1">
    <location>
        <begin position="76"/>
        <end position="96"/>
    </location>
</feature>
<gene>
    <name evidence="2" type="ORF">BpHYR1_016575</name>
</gene>
<protein>
    <submittedName>
        <fullName evidence="2">Uncharacterized protein</fullName>
    </submittedName>
</protein>
<sequence length="99" mass="11943">MTQFEEILHIITRLYSIKMNPNFLAKLYLKTYLFYYLTHFKKSPGLRKFRFISLTTWHYESLVSFRRFPFGISDALIINLFLGLNLFTRTGTYFIFGSY</sequence>
<proteinExistence type="predicted"/>
<reference evidence="2 3" key="1">
    <citation type="journal article" date="2018" name="Sci. Rep.">
        <title>Genomic signatures of local adaptation to the degree of environmental predictability in rotifers.</title>
        <authorList>
            <person name="Franch-Gras L."/>
            <person name="Hahn C."/>
            <person name="Garcia-Roger E.M."/>
            <person name="Carmona M.J."/>
            <person name="Serra M."/>
            <person name="Gomez A."/>
        </authorList>
    </citation>
    <scope>NUCLEOTIDE SEQUENCE [LARGE SCALE GENOMIC DNA]</scope>
    <source>
        <strain evidence="2">HYR1</strain>
    </source>
</reference>